<dbReference type="AlphaFoldDB" id="A0A090FQ85"/>
<gene>
    <name evidence="2" type="ORF">MPL3356_340187</name>
</gene>
<feature type="signal peptide" evidence="1">
    <location>
        <begin position="1"/>
        <end position="27"/>
    </location>
</feature>
<reference evidence="3" key="1">
    <citation type="submission" date="2014-08" db="EMBL/GenBank/DDBJ databases">
        <authorList>
            <person name="Moulin L."/>
        </authorList>
    </citation>
    <scope>NUCLEOTIDE SEQUENCE [LARGE SCALE GENOMIC DNA]</scope>
</reference>
<protein>
    <submittedName>
        <fullName evidence="2">Uncharacterized protein</fullName>
    </submittedName>
</protein>
<accession>A0A090FQ85</accession>
<proteinExistence type="predicted"/>
<feature type="chain" id="PRO_5001856029" evidence="1">
    <location>
        <begin position="28"/>
        <end position="60"/>
    </location>
</feature>
<dbReference type="Proteomes" id="UP000045285">
    <property type="component" value="Unassembled WGS sequence"/>
</dbReference>
<sequence length="60" mass="6574">MLQALRFVLVCCNLIIVTLGLAASAVAAVTSVYAGIVCCVAHEYERRYGRICLRSTRRQA</sequence>
<evidence type="ECO:0000313" key="2">
    <source>
        <dbReference type="EMBL" id="CDX21114.1"/>
    </source>
</evidence>
<name>A0A090FQ85_MESPL</name>
<keyword evidence="1" id="KW-0732">Signal</keyword>
<dbReference type="EMBL" id="CCMZ01000028">
    <property type="protein sequence ID" value="CDX21114.1"/>
    <property type="molecule type" value="Genomic_DNA"/>
</dbReference>
<evidence type="ECO:0000256" key="1">
    <source>
        <dbReference type="SAM" id="SignalP"/>
    </source>
</evidence>
<keyword evidence="3" id="KW-1185">Reference proteome</keyword>
<organism evidence="2 3">
    <name type="scientific">Mesorhizobium plurifarium</name>
    <dbReference type="NCBI Taxonomy" id="69974"/>
    <lineage>
        <taxon>Bacteria</taxon>
        <taxon>Pseudomonadati</taxon>
        <taxon>Pseudomonadota</taxon>
        <taxon>Alphaproteobacteria</taxon>
        <taxon>Hyphomicrobiales</taxon>
        <taxon>Phyllobacteriaceae</taxon>
        <taxon>Mesorhizobium</taxon>
    </lineage>
</organism>
<evidence type="ECO:0000313" key="3">
    <source>
        <dbReference type="Proteomes" id="UP000045285"/>
    </source>
</evidence>